<name>A0AAU9UIJ8_EUPED</name>
<accession>A0AAU9UIJ8</accession>
<protein>
    <submittedName>
        <fullName evidence="3">Uncharacterized protein</fullName>
    </submittedName>
</protein>
<organism evidence="3 4">
    <name type="scientific">Euphydryas editha</name>
    <name type="common">Edith's checkerspot</name>
    <dbReference type="NCBI Taxonomy" id="104508"/>
    <lineage>
        <taxon>Eukaryota</taxon>
        <taxon>Metazoa</taxon>
        <taxon>Ecdysozoa</taxon>
        <taxon>Arthropoda</taxon>
        <taxon>Hexapoda</taxon>
        <taxon>Insecta</taxon>
        <taxon>Pterygota</taxon>
        <taxon>Neoptera</taxon>
        <taxon>Endopterygota</taxon>
        <taxon>Lepidoptera</taxon>
        <taxon>Glossata</taxon>
        <taxon>Ditrysia</taxon>
        <taxon>Papilionoidea</taxon>
        <taxon>Nymphalidae</taxon>
        <taxon>Nymphalinae</taxon>
        <taxon>Euphydryas</taxon>
    </lineage>
</organism>
<evidence type="ECO:0000256" key="1">
    <source>
        <dbReference type="SAM" id="Coils"/>
    </source>
</evidence>
<evidence type="ECO:0000256" key="2">
    <source>
        <dbReference type="SAM" id="MobiDB-lite"/>
    </source>
</evidence>
<dbReference type="Proteomes" id="UP001153954">
    <property type="component" value="Unassembled WGS sequence"/>
</dbReference>
<evidence type="ECO:0000313" key="3">
    <source>
        <dbReference type="EMBL" id="CAH2097530.1"/>
    </source>
</evidence>
<dbReference type="EMBL" id="CAKOGL010000018">
    <property type="protein sequence ID" value="CAH2097530.1"/>
    <property type="molecule type" value="Genomic_DNA"/>
</dbReference>
<sequence>MPLTPAEKQRRYRERLKSNDPQKWKEMQEKNLVRTKNKYIPIHQLSESEKKVRRKEWRRYKQQKNEEKTEKTKISRKVYKKRHNKIKQENKKLREKVNTLMKKNKALKKTIYRYKILQAAHSQDNEDKENNISNCPIPLLLDANLFFVLSPNLSNRETCACKKHGNIEFKYAALKTLSILKFKDLDEFMKSIVCDTQKKECMYSECKKCYSKATTVYNLLECNLDDKVSWLEWTVKKIEYQKENQNKKAKRMVKIIQSGFSFATWNFFEASHGKGATDGIGGAIKRTLDKKVAYHIDITDSKTAFDALKDETKVKLYIIKEEDINDMERRISSYDLVAVPETMLIHQIRGSFGMFELFGKQQPYIIGYRKLSCFCRSAGSSMSMIKGFCDCYSLKKYSLLKKKRQPFVTNKRKIIFSSDSENSDTVNDEIIVKSDYNAKYLKSRYFNSDFNKPSTSKVTILSNVKVNYKLSDLARMTKSAKSYNISSLDIRKNFSEMFDSDDEAIF</sequence>
<evidence type="ECO:0000313" key="4">
    <source>
        <dbReference type="Proteomes" id="UP001153954"/>
    </source>
</evidence>
<keyword evidence="1" id="KW-0175">Coiled coil</keyword>
<keyword evidence="4" id="KW-1185">Reference proteome</keyword>
<reference evidence="3" key="1">
    <citation type="submission" date="2022-03" db="EMBL/GenBank/DDBJ databases">
        <authorList>
            <person name="Tunstrom K."/>
        </authorList>
    </citation>
    <scope>NUCLEOTIDE SEQUENCE</scope>
</reference>
<dbReference type="PANTHER" id="PTHR46601">
    <property type="entry name" value="ULP_PROTEASE DOMAIN-CONTAINING PROTEIN"/>
    <property type="match status" value="1"/>
</dbReference>
<proteinExistence type="predicted"/>
<comment type="caution">
    <text evidence="3">The sequence shown here is derived from an EMBL/GenBank/DDBJ whole genome shotgun (WGS) entry which is preliminary data.</text>
</comment>
<dbReference type="AlphaFoldDB" id="A0AAU9UIJ8"/>
<feature type="coiled-coil region" evidence="1">
    <location>
        <begin position="76"/>
        <end position="110"/>
    </location>
</feature>
<dbReference type="PANTHER" id="PTHR46601:SF1">
    <property type="entry name" value="ADF-H DOMAIN-CONTAINING PROTEIN"/>
    <property type="match status" value="1"/>
</dbReference>
<gene>
    <name evidence="3" type="ORF">EEDITHA_LOCUS12744</name>
</gene>
<feature type="region of interest" description="Disordered" evidence="2">
    <location>
        <begin position="1"/>
        <end position="20"/>
    </location>
</feature>